<evidence type="ECO:0000313" key="1">
    <source>
        <dbReference type="EMBL" id="TKA36000.1"/>
    </source>
</evidence>
<proteinExistence type="predicted"/>
<protein>
    <submittedName>
        <fullName evidence="1">Uncharacterized protein</fullName>
    </submittedName>
</protein>
<dbReference type="OrthoDB" id="4142077at2759"/>
<dbReference type="Proteomes" id="UP000310066">
    <property type="component" value="Unassembled WGS sequence"/>
</dbReference>
<gene>
    <name evidence="1" type="ORF">B0A54_12224</name>
</gene>
<accession>A0A4U0UJX6</accession>
<dbReference type="EMBL" id="NAJP01000064">
    <property type="protein sequence ID" value="TKA36000.1"/>
    <property type="molecule type" value="Genomic_DNA"/>
</dbReference>
<comment type="caution">
    <text evidence="1">The sequence shown here is derived from an EMBL/GenBank/DDBJ whole genome shotgun (WGS) entry which is preliminary data.</text>
</comment>
<organism evidence="1 2">
    <name type="scientific">Friedmanniomyces endolithicus</name>
    <dbReference type="NCBI Taxonomy" id="329885"/>
    <lineage>
        <taxon>Eukaryota</taxon>
        <taxon>Fungi</taxon>
        <taxon>Dikarya</taxon>
        <taxon>Ascomycota</taxon>
        <taxon>Pezizomycotina</taxon>
        <taxon>Dothideomycetes</taxon>
        <taxon>Dothideomycetidae</taxon>
        <taxon>Mycosphaerellales</taxon>
        <taxon>Teratosphaeriaceae</taxon>
        <taxon>Friedmanniomyces</taxon>
    </lineage>
</organism>
<name>A0A4U0UJX6_9PEZI</name>
<sequence>MEQSDPVATTKHPVRLADKIQKLGKRQEEAGKSSSEYALWGEALEAVQRYERGDIDSPFATFDRVSSAWLTLMAVESPGKKLYSDDFASFCVGLEAEYNAALKLSTPWQIYKRNVKAFTYHVGCPNAHEEPASNIAEMRRFHATQMPFFNKLQQDLAEQVKRNEYQQQIITHLLFRHLLEHLPLRTHPTNASENWMTFWKDACKKASDLSTTDHPLKQLLDLTPGSDHMFNTLSQVTNVRNQIAQWTKQGASYELGCGLYNITSKNIHNYAGDMDGYESAFKAGGHPWPKPLDDMLEALIPINFHPNNHASAGEVDWDKERARYL</sequence>
<reference evidence="1 2" key="1">
    <citation type="submission" date="2017-03" db="EMBL/GenBank/DDBJ databases">
        <title>Genomes of endolithic fungi from Antarctica.</title>
        <authorList>
            <person name="Coleine C."/>
            <person name="Masonjones S."/>
            <person name="Stajich J.E."/>
        </authorList>
    </citation>
    <scope>NUCLEOTIDE SEQUENCE [LARGE SCALE GENOMIC DNA]</scope>
    <source>
        <strain evidence="1 2">CCFEE 5311</strain>
    </source>
</reference>
<evidence type="ECO:0000313" key="2">
    <source>
        <dbReference type="Proteomes" id="UP000310066"/>
    </source>
</evidence>
<dbReference type="AlphaFoldDB" id="A0A4U0UJX6"/>